<sequence length="121" mass="13496">MAANSKLFKVSGTSLKDPTEYRSVVGALQYVTTRSDIAFVVNRVCRLLHTPTIDHWAAVRHILRYLKGTIDHGLFFASNSCPLSIQAFLDADWAGCPDDKRSTRGYAIFLGQNFIAWSSKT</sequence>
<gene>
    <name evidence="2" type="primary">LOC109114057</name>
</gene>
<accession>A0A1U8PYL1</accession>
<dbReference type="OMA" id="CGANWAS"/>
<evidence type="ECO:0000313" key="2">
    <source>
        <dbReference type="RefSeq" id="XP_019051637.1"/>
    </source>
</evidence>
<reference evidence="2" key="1">
    <citation type="submission" date="2025-08" db="UniProtKB">
        <authorList>
            <consortium name="RefSeq"/>
        </authorList>
    </citation>
    <scope>IDENTIFICATION</scope>
</reference>
<evidence type="ECO:0000313" key="1">
    <source>
        <dbReference type="Proteomes" id="UP000189703"/>
    </source>
</evidence>
<dbReference type="PANTHER" id="PTHR11439">
    <property type="entry name" value="GAG-POL-RELATED RETROTRANSPOSON"/>
    <property type="match status" value="1"/>
</dbReference>
<dbReference type="STRING" id="4432.A0A1U8PYL1"/>
<protein>
    <submittedName>
        <fullName evidence="2">Uncharacterized protein LOC109114057</fullName>
    </submittedName>
</protein>
<dbReference type="AlphaFoldDB" id="A0A1U8PYL1"/>
<proteinExistence type="predicted"/>
<dbReference type="KEGG" id="nnu:109114057"/>
<organism evidence="1 2">
    <name type="scientific">Nelumbo nucifera</name>
    <name type="common">Sacred lotus</name>
    <dbReference type="NCBI Taxonomy" id="4432"/>
    <lineage>
        <taxon>Eukaryota</taxon>
        <taxon>Viridiplantae</taxon>
        <taxon>Streptophyta</taxon>
        <taxon>Embryophyta</taxon>
        <taxon>Tracheophyta</taxon>
        <taxon>Spermatophyta</taxon>
        <taxon>Magnoliopsida</taxon>
        <taxon>Proteales</taxon>
        <taxon>Nelumbonaceae</taxon>
        <taxon>Nelumbo</taxon>
    </lineage>
</organism>
<dbReference type="PANTHER" id="PTHR11439:SF467">
    <property type="entry name" value="INTEGRASE CATALYTIC DOMAIN-CONTAINING PROTEIN"/>
    <property type="match status" value="1"/>
</dbReference>
<dbReference type="GeneID" id="109114057"/>
<dbReference type="Proteomes" id="UP000189703">
    <property type="component" value="Unplaced"/>
</dbReference>
<dbReference type="InParanoid" id="A0A1U8PYL1"/>
<keyword evidence="1" id="KW-1185">Reference proteome</keyword>
<dbReference type="RefSeq" id="XP_019051637.1">
    <property type="nucleotide sequence ID" value="XM_019196092.1"/>
</dbReference>
<dbReference type="OrthoDB" id="1931513at2759"/>
<name>A0A1U8PYL1_NELNU</name>